<organism evidence="4 5">
    <name type="scientific">Pseudocohnilembus persalinus</name>
    <name type="common">Ciliate</name>
    <dbReference type="NCBI Taxonomy" id="266149"/>
    <lineage>
        <taxon>Eukaryota</taxon>
        <taxon>Sar</taxon>
        <taxon>Alveolata</taxon>
        <taxon>Ciliophora</taxon>
        <taxon>Intramacronucleata</taxon>
        <taxon>Oligohymenophorea</taxon>
        <taxon>Scuticociliatia</taxon>
        <taxon>Philasterida</taxon>
        <taxon>Pseudocohnilembidae</taxon>
        <taxon>Pseudocohnilembus</taxon>
    </lineage>
</organism>
<accession>A0A0V0Q9L0</accession>
<evidence type="ECO:0000259" key="3">
    <source>
        <dbReference type="PROSITE" id="PS50222"/>
    </source>
</evidence>
<comment type="caution">
    <text evidence="4">The sequence shown here is derived from an EMBL/GenBank/DDBJ whole genome shotgun (WGS) entry which is preliminary data.</text>
</comment>
<evidence type="ECO:0000313" key="5">
    <source>
        <dbReference type="Proteomes" id="UP000054937"/>
    </source>
</evidence>
<dbReference type="AlphaFoldDB" id="A0A0V0Q9L0"/>
<dbReference type="Gene3D" id="1.10.238.10">
    <property type="entry name" value="EF-hand"/>
    <property type="match status" value="1"/>
</dbReference>
<dbReference type="PANTHER" id="PTHR23049">
    <property type="entry name" value="MYOSIN REGULATORY LIGHT CHAIN 2"/>
    <property type="match status" value="1"/>
</dbReference>
<dbReference type="InterPro" id="IPR011992">
    <property type="entry name" value="EF-hand-dom_pair"/>
</dbReference>
<dbReference type="InterPro" id="IPR002048">
    <property type="entry name" value="EF_hand_dom"/>
</dbReference>
<dbReference type="GO" id="GO:0005509">
    <property type="term" value="F:calcium ion binding"/>
    <property type="evidence" value="ECO:0007669"/>
    <property type="project" value="InterPro"/>
</dbReference>
<proteinExistence type="predicted"/>
<keyword evidence="1" id="KW-0677">Repeat</keyword>
<dbReference type="PROSITE" id="PS50222">
    <property type="entry name" value="EF_HAND_2"/>
    <property type="match status" value="1"/>
</dbReference>
<dbReference type="Proteomes" id="UP000054937">
    <property type="component" value="Unassembled WGS sequence"/>
</dbReference>
<dbReference type="EMBL" id="LDAU01000226">
    <property type="protein sequence ID" value="KRW98865.1"/>
    <property type="molecule type" value="Genomic_DNA"/>
</dbReference>
<protein>
    <recommendedName>
        <fullName evidence="3">EF-hand domain-containing protein</fullName>
    </recommendedName>
</protein>
<reference evidence="4 5" key="1">
    <citation type="journal article" date="2015" name="Sci. Rep.">
        <title>Genome of the facultative scuticociliatosis pathogen Pseudocohnilembus persalinus provides insight into its virulence through horizontal gene transfer.</title>
        <authorList>
            <person name="Xiong J."/>
            <person name="Wang G."/>
            <person name="Cheng J."/>
            <person name="Tian M."/>
            <person name="Pan X."/>
            <person name="Warren A."/>
            <person name="Jiang C."/>
            <person name="Yuan D."/>
            <person name="Miao W."/>
        </authorList>
    </citation>
    <scope>NUCLEOTIDE SEQUENCE [LARGE SCALE GENOMIC DNA]</scope>
    <source>
        <strain evidence="4">36N120E</strain>
    </source>
</reference>
<dbReference type="InParanoid" id="A0A0V0Q9L0"/>
<evidence type="ECO:0000313" key="4">
    <source>
        <dbReference type="EMBL" id="KRW98865.1"/>
    </source>
</evidence>
<dbReference type="OrthoDB" id="429467at2759"/>
<sequence>MEKTGELGLTRPQVTLNDGLPKKSPAEVLEEIKAIFVSENDRYFPENGERMIRLQNNFDLFDRDNDGLLKYPELKELLISINMMLPEQELEELYKEVIKQTQEPRGVSIDIVKYFVCKKLREEDKECQLYEAFKIIAGPDQDHIETEAFKELLMTMGLKWDEEQADEFLKTADPKSEGKFVYDDLVRKLMKR</sequence>
<dbReference type="InterPro" id="IPR050403">
    <property type="entry name" value="Myosin_RLC"/>
</dbReference>
<name>A0A0V0Q9L0_PSEPJ</name>
<evidence type="ECO:0000256" key="2">
    <source>
        <dbReference type="ARBA" id="ARBA00022837"/>
    </source>
</evidence>
<dbReference type="OMA" id="INEDAVF"/>
<feature type="domain" description="EF-hand" evidence="3">
    <location>
        <begin position="49"/>
        <end position="84"/>
    </location>
</feature>
<evidence type="ECO:0000256" key="1">
    <source>
        <dbReference type="ARBA" id="ARBA00022737"/>
    </source>
</evidence>
<keyword evidence="5" id="KW-1185">Reference proteome</keyword>
<dbReference type="SUPFAM" id="SSF47473">
    <property type="entry name" value="EF-hand"/>
    <property type="match status" value="1"/>
</dbReference>
<gene>
    <name evidence="4" type="ORF">PPERSA_07363</name>
</gene>
<dbReference type="FunFam" id="1.10.238.10:FF:000003">
    <property type="entry name" value="Calmodulin A"/>
    <property type="match status" value="1"/>
</dbReference>
<keyword evidence="2" id="KW-0106">Calcium</keyword>